<evidence type="ECO:0000313" key="1">
    <source>
        <dbReference type="EMBL" id="CCG20524.1"/>
    </source>
</evidence>
<name>H8WVQ1_CANO9</name>
<evidence type="ECO:0000313" key="2">
    <source>
        <dbReference type="Proteomes" id="UP000005018"/>
    </source>
</evidence>
<protein>
    <submittedName>
        <fullName evidence="1">Uncharacterized protein</fullName>
    </submittedName>
</protein>
<organism evidence="1 2">
    <name type="scientific">Candida orthopsilosis (strain 90-125)</name>
    <name type="common">Yeast</name>
    <dbReference type="NCBI Taxonomy" id="1136231"/>
    <lineage>
        <taxon>Eukaryota</taxon>
        <taxon>Fungi</taxon>
        <taxon>Dikarya</taxon>
        <taxon>Ascomycota</taxon>
        <taxon>Saccharomycotina</taxon>
        <taxon>Pichiomycetes</taxon>
        <taxon>Debaryomycetaceae</taxon>
        <taxon>Candida/Lodderomyces clade</taxon>
        <taxon>Candida</taxon>
    </lineage>
</organism>
<proteinExistence type="predicted"/>
<accession>H8WVQ1</accession>
<dbReference type="RefSeq" id="XP_003865965.1">
    <property type="nucleotide sequence ID" value="XM_003865917.1"/>
</dbReference>
<dbReference type="EMBL" id="HE681719">
    <property type="protein sequence ID" value="CCG20524.1"/>
    <property type="molecule type" value="Genomic_DNA"/>
</dbReference>
<dbReference type="OrthoDB" id="4019746at2759"/>
<keyword evidence="2" id="KW-1185">Reference proteome</keyword>
<dbReference type="AlphaFoldDB" id="H8WVQ1"/>
<dbReference type="Proteomes" id="UP000005018">
    <property type="component" value="Chromosome 1"/>
</dbReference>
<dbReference type="GeneID" id="14537160"/>
<gene>
    <name evidence="1" type="ORF">CORT_0A01330</name>
</gene>
<reference evidence="1 2" key="1">
    <citation type="journal article" date="2012" name="PLoS ONE">
        <title>Sequence and analysis of the genome of the pathogenic yeast Candida orthopsilosis.</title>
        <authorList>
            <person name="Riccombeni A."/>
            <person name="Vidanes G."/>
            <person name="Proux-Wera E."/>
            <person name="Wolfe K.H."/>
            <person name="Butler G."/>
        </authorList>
    </citation>
    <scope>NUCLEOTIDE SEQUENCE [LARGE SCALE GENOMIC DNA]</scope>
    <source>
        <strain evidence="1 2">Co 90-125</strain>
    </source>
</reference>
<dbReference type="KEGG" id="cot:CORT_0A01330"/>
<sequence>MAFMKLEELRARQRLDYDSFVIKHQFDKLIKPIEEYNENFRLPNTSIKERKTVTDDLINKLRELRSSEICNDHSTIPHMLQHEFIIRLSTVICNDKQLFELTTYFVRTLIAYIKTNDCSAHLSMIATILTNYLNTFTTHNALAPYQLPYVNRLVGEVLKICDTYVEILSIWLKEIIAKPTTDQGRHHHPVSLLPLQQIIENFLMNDFDTFKTANWEDFIKLSQKSAELTAYLCSQRTGVFDDMMNLYFFPSEEYSLLHVSVLEPVLSAVIKVMEDSSQKLGTHYFGKFINMLKKHLSLSVYNDDSIIFILQLLLNLGAVRTLGRLVDDFSFQLYLNDKFQDHRILEKVLYVLSDVLHRYDQCFLKLSSTKDDTQLSSPHSTFLDQIRIKVMRIHGSNAQPVSHRFITLLIDNSASLENYNLDTQSALVSQVFQLLLQYFQNKPSLDAALNQLSLMIFLKFNMLNSATFLEVIHYLIACYEVYHSHLKLFELYQYDTVELSKIMAQLVTPPNCEILAHYGIVCQAQCINYVTLPMQLDLCRQLITDFYICCKLKADT</sequence>
<dbReference type="HOGENOM" id="CLU_541834_0_0_1"/>